<dbReference type="FunFam" id="3.40.50.970:FF:000022">
    <property type="entry name" value="2-oxoglutarate ferredoxin oxidoreductase alpha subunit"/>
    <property type="match status" value="1"/>
</dbReference>
<accession>A0A347ZTF4</accession>
<dbReference type="InterPro" id="IPR022367">
    <property type="entry name" value="2-oxoacid/accept_OxRdtase_asu"/>
</dbReference>
<gene>
    <name evidence="5" type="ORF">DFR64_0706</name>
</gene>
<dbReference type="NCBIfam" id="TIGR03710">
    <property type="entry name" value="OAFO_sf"/>
    <property type="match status" value="1"/>
</dbReference>
<dbReference type="SUPFAM" id="SSF53323">
    <property type="entry name" value="Pyruvate-ferredoxin oxidoreductase, PFOR, domain III"/>
    <property type="match status" value="1"/>
</dbReference>
<feature type="domain" description="Pyruvate flavodoxin/ferredoxin oxidoreductase pyrimidine binding" evidence="4">
    <location>
        <begin position="214"/>
        <end position="379"/>
    </location>
</feature>
<feature type="coiled-coil region" evidence="2">
    <location>
        <begin position="455"/>
        <end position="482"/>
    </location>
</feature>
<feature type="domain" description="Pyruvate/ketoisovalerate oxidoreductase catalytic" evidence="3">
    <location>
        <begin position="15"/>
        <end position="179"/>
    </location>
</feature>
<dbReference type="OrthoDB" id="9794954at2"/>
<evidence type="ECO:0000313" key="6">
    <source>
        <dbReference type="Proteomes" id="UP000256388"/>
    </source>
</evidence>
<dbReference type="SUPFAM" id="SSF52922">
    <property type="entry name" value="TK C-terminal domain-like"/>
    <property type="match status" value="1"/>
</dbReference>
<dbReference type="InterPro" id="IPR009014">
    <property type="entry name" value="Transketo_C/PFOR_II"/>
</dbReference>
<evidence type="ECO:0000313" key="5">
    <source>
        <dbReference type="EMBL" id="REG10839.1"/>
    </source>
</evidence>
<dbReference type="Pfam" id="PF01855">
    <property type="entry name" value="POR_N"/>
    <property type="match status" value="1"/>
</dbReference>
<keyword evidence="1" id="KW-0560">Oxidoreductase</keyword>
<keyword evidence="2" id="KW-0175">Coiled coil</keyword>
<evidence type="ECO:0000259" key="3">
    <source>
        <dbReference type="Pfam" id="PF01558"/>
    </source>
</evidence>
<organism evidence="5 6">
    <name type="scientific">Pelolinea submarina</name>
    <dbReference type="NCBI Taxonomy" id="913107"/>
    <lineage>
        <taxon>Bacteria</taxon>
        <taxon>Bacillati</taxon>
        <taxon>Chloroflexota</taxon>
        <taxon>Anaerolineae</taxon>
        <taxon>Anaerolineales</taxon>
        <taxon>Anaerolineaceae</taxon>
        <taxon>Pelolinea</taxon>
    </lineage>
</organism>
<evidence type="ECO:0000259" key="4">
    <source>
        <dbReference type="Pfam" id="PF01855"/>
    </source>
</evidence>
<evidence type="ECO:0000256" key="2">
    <source>
        <dbReference type="SAM" id="Coils"/>
    </source>
</evidence>
<dbReference type="InterPro" id="IPR002869">
    <property type="entry name" value="Pyrv_flavodox_OxRed_cen"/>
</dbReference>
<name>A0A347ZTF4_9CHLR</name>
<proteinExistence type="predicted"/>
<reference evidence="5 6" key="1">
    <citation type="submission" date="2018-08" db="EMBL/GenBank/DDBJ databases">
        <title>Genomic Encyclopedia of Type Strains, Phase IV (KMG-IV): sequencing the most valuable type-strain genomes for metagenomic binning, comparative biology and taxonomic classification.</title>
        <authorList>
            <person name="Goeker M."/>
        </authorList>
    </citation>
    <scope>NUCLEOTIDE SEQUENCE [LARGE SCALE GENOMIC DNA]</scope>
    <source>
        <strain evidence="5 6">DSM 23923</strain>
    </source>
</reference>
<protein>
    <submittedName>
        <fullName evidence="5">2-oxoglutarate ferredoxin oxidoreductase subunit alpha</fullName>
    </submittedName>
</protein>
<dbReference type="InterPro" id="IPR029061">
    <property type="entry name" value="THDP-binding"/>
</dbReference>
<dbReference type="Proteomes" id="UP000256388">
    <property type="component" value="Unassembled WGS sequence"/>
</dbReference>
<dbReference type="InterPro" id="IPR019752">
    <property type="entry name" value="Pyrv/ketoisovalerate_OxRed_cat"/>
</dbReference>
<dbReference type="PANTHER" id="PTHR32154">
    <property type="entry name" value="PYRUVATE-FLAVODOXIN OXIDOREDUCTASE-RELATED"/>
    <property type="match status" value="1"/>
</dbReference>
<dbReference type="PANTHER" id="PTHR32154:SF29">
    <property type="entry name" value="BLR6743 PROTEIN"/>
    <property type="match status" value="1"/>
</dbReference>
<dbReference type="RefSeq" id="WP_116223994.1">
    <property type="nucleotide sequence ID" value="NZ_AP018437.1"/>
</dbReference>
<dbReference type="EMBL" id="QUMS01000001">
    <property type="protein sequence ID" value="REG10839.1"/>
    <property type="molecule type" value="Genomic_DNA"/>
</dbReference>
<dbReference type="Gene3D" id="3.40.920.10">
    <property type="entry name" value="Pyruvate-ferredoxin oxidoreductase, PFOR, domain III"/>
    <property type="match status" value="1"/>
</dbReference>
<dbReference type="Gene3D" id="3.40.50.920">
    <property type="match status" value="1"/>
</dbReference>
<dbReference type="Pfam" id="PF01558">
    <property type="entry name" value="POR"/>
    <property type="match status" value="1"/>
</dbReference>
<keyword evidence="6" id="KW-1185">Reference proteome</keyword>
<comment type="caution">
    <text evidence="5">The sequence shown here is derived from an EMBL/GenBank/DDBJ whole genome shotgun (WGS) entry which is preliminary data.</text>
</comment>
<dbReference type="SUPFAM" id="SSF52518">
    <property type="entry name" value="Thiamin diphosphate-binding fold (THDP-binding)"/>
    <property type="match status" value="1"/>
</dbReference>
<dbReference type="CDD" id="cd07034">
    <property type="entry name" value="TPP_PYR_PFOR_IOR-alpha_like"/>
    <property type="match status" value="1"/>
</dbReference>
<evidence type="ECO:0000256" key="1">
    <source>
        <dbReference type="ARBA" id="ARBA00023002"/>
    </source>
</evidence>
<dbReference type="InterPro" id="IPR002880">
    <property type="entry name" value="Pyrv_Fd/Flavodoxin_OxRdtase_N"/>
</dbReference>
<dbReference type="GO" id="GO:0016903">
    <property type="term" value="F:oxidoreductase activity, acting on the aldehyde or oxo group of donors"/>
    <property type="evidence" value="ECO:0007669"/>
    <property type="project" value="InterPro"/>
</dbReference>
<dbReference type="AlphaFoldDB" id="A0A347ZTF4"/>
<sequence length="600" mass="66569">MKINEFGIAFSTINGSGSATANNTIQRAIFKMGIPVSARNIFPSNIQGMPTWYHLRVSQKEYYGRLEKEDILIAMNPETVAEDIKKLNPNGILLINSSISPPGSRNDISIVKMPVNEILEACASPSNLGIYLANMVYVGILSFLIGIDLDQVEKALEYHFNHRRSAVDPNFNVVKQAFQWAQENLNQDYGYKLEALDLNKGRIMIDGNTAGAIGALFGGLQYAAWYPITPATGLAEALNEYIPRLRTDPSTGSSTCVVVQAEDELAAIGMVVGAGWAGLRSMTSTSGPGLCLMAEYLGLAYFAEVPVVIWDVQRVGPSTGLPTHTSQGDLAFSYFISHGDKDFVILLPSDVGECFEFGWKALDIAEKLQTPVLVLSDLELGMNIWSTDRFKYPDKKIDRGKILWEKDLERMAKEGNKVWGRYKDLDGDGIPYRTVPGNLNAGSAYFTRGTGHDDYAHYSEEHQDWENNLLRLKRKVESAKELIPQPLIVKDQKSENGFISYGTSNMPALEAVDKLSEESLPVDYLRIKAIPFTQSVEDFLQNHQNTYVIEANRDGQMKNLLCMNFPQYANRIHSIARCDGLSLSAEWVCNQFKAQAGKGA</sequence>
<dbReference type="GO" id="GO:0006979">
    <property type="term" value="P:response to oxidative stress"/>
    <property type="evidence" value="ECO:0007669"/>
    <property type="project" value="TreeGrafter"/>
</dbReference>
<dbReference type="Gene3D" id="3.40.50.970">
    <property type="match status" value="1"/>
</dbReference>
<dbReference type="InterPro" id="IPR050722">
    <property type="entry name" value="Pyruvate:ferred/Flavod_OxRd"/>
</dbReference>